<feature type="compositionally biased region" description="Polar residues" evidence="1">
    <location>
        <begin position="60"/>
        <end position="75"/>
    </location>
</feature>
<geneLocation type="plasmid" evidence="2 3">
    <name>unnamed1</name>
</geneLocation>
<evidence type="ECO:0000313" key="3">
    <source>
        <dbReference type="Proteomes" id="UP000594892"/>
    </source>
</evidence>
<dbReference type="EMBL" id="CP065602">
    <property type="protein sequence ID" value="QPQ94767.1"/>
    <property type="molecule type" value="Genomic_DNA"/>
</dbReference>
<evidence type="ECO:0000256" key="1">
    <source>
        <dbReference type="SAM" id="MobiDB-lite"/>
    </source>
</evidence>
<organism evidence="2 3">
    <name type="scientific">Burkholderia glumae</name>
    <name type="common">Pseudomonas glumae</name>
    <dbReference type="NCBI Taxonomy" id="337"/>
    <lineage>
        <taxon>Bacteria</taxon>
        <taxon>Pseudomonadati</taxon>
        <taxon>Pseudomonadota</taxon>
        <taxon>Betaproteobacteria</taxon>
        <taxon>Burkholderiales</taxon>
        <taxon>Burkholderiaceae</taxon>
        <taxon>Burkholderia</taxon>
    </lineage>
</organism>
<accession>A0AAP9Y510</accession>
<feature type="region of interest" description="Disordered" evidence="1">
    <location>
        <begin position="53"/>
        <end position="76"/>
    </location>
</feature>
<dbReference type="RefSeq" id="WP_127913981.1">
    <property type="nucleotide sequence ID" value="NZ_CP033637.1"/>
</dbReference>
<name>A0AAP9Y510_BURGL</name>
<protein>
    <submittedName>
        <fullName evidence="2">Uncharacterized protein</fullName>
    </submittedName>
</protein>
<evidence type="ECO:0000313" key="2">
    <source>
        <dbReference type="EMBL" id="QPQ94767.1"/>
    </source>
</evidence>
<keyword evidence="2" id="KW-0614">Plasmid</keyword>
<dbReference type="AlphaFoldDB" id="A0AAP9Y510"/>
<dbReference type="GeneID" id="45698966"/>
<reference evidence="2 3" key="1">
    <citation type="submission" date="2020-12" db="EMBL/GenBank/DDBJ databases">
        <title>FDA dAtabase for Regulatory Grade micrObial Sequences (FDA-ARGOS): Supporting development and validation of Infectious Disease Dx tests.</title>
        <authorList>
            <person name="Minogue T."/>
            <person name="Wolcott M."/>
            <person name="Wasieloski L."/>
            <person name="Aguilar W."/>
            <person name="Moore D."/>
            <person name="Jaissle J."/>
            <person name="Tallon L."/>
            <person name="Sadzewicz L."/>
            <person name="Zhao X."/>
            <person name="Boylan J."/>
            <person name="Ott S."/>
            <person name="Bowen H."/>
            <person name="Vavikolanu K."/>
            <person name="Mehta A."/>
            <person name="Aluvathingal J."/>
            <person name="Nadendla S."/>
            <person name="Yan Y."/>
            <person name="Sichtig H."/>
        </authorList>
    </citation>
    <scope>NUCLEOTIDE SEQUENCE [LARGE SCALE GENOMIC DNA]</scope>
    <source>
        <strain evidence="2 3">FDAARGOS_949</strain>
        <plasmid evidence="2 3">unnamed1</plasmid>
    </source>
</reference>
<proteinExistence type="predicted"/>
<sequence length="100" mass="10660">MGYGSNQGVRDEEESHRERLAEEIATGAARLVAAGDMTRSDAIRAVTEWHREETAASGDVTGTRSIENKFPSPSTAAPEAQVIAIASEMLDNARDAADTL</sequence>
<dbReference type="Proteomes" id="UP000594892">
    <property type="component" value="Plasmid unnamed1"/>
</dbReference>
<gene>
    <name evidence="2" type="ORF">I6H06_28890</name>
</gene>